<name>C1JC59_9CALI</name>
<dbReference type="EMBL" id="FJ498787">
    <property type="protein sequence ID" value="ACO60024.1"/>
    <property type="molecule type" value="Genomic_RNA"/>
</dbReference>
<organism evidence="1">
    <name type="scientific">Sapovirus pig/AB23/CAN</name>
    <dbReference type="NCBI Taxonomy" id="635009"/>
    <lineage>
        <taxon>Viruses</taxon>
        <taxon>Riboviria</taxon>
        <taxon>Orthornavirae</taxon>
        <taxon>Pisuviricota</taxon>
        <taxon>Pisoniviricetes</taxon>
        <taxon>Picornavirales</taxon>
        <taxon>Caliciviridae</taxon>
        <taxon>Sapovirus</taxon>
        <taxon>Sapovirus sapporoense</taxon>
        <taxon>Sapporo virus</taxon>
    </lineage>
</organism>
<dbReference type="InterPro" id="IPR008437">
    <property type="entry name" value="Minor_structural_calicivir"/>
</dbReference>
<proteinExistence type="predicted"/>
<sequence>MSWTAGVLGGLGLLSDIAGNIGNIVAQQQMVQNQKRQLQIQQHAVDEQIRLTQRAQDLNAYLATRGNQVNYLSARQLGFTHAEAQQMVGNARVIYGGVDTNPRALPTLPFYNVGSNSLARAHGVVAQFKHGTTGFTLPQPSGFANPNYRGTTPRLTGARVQLDHNPGASVV</sequence>
<reference evidence="1" key="1">
    <citation type="journal article" date="2009" name="Arch. Virol.">
        <title>Genetic diversity of porcine Norovirus and Sapovirus: Canada, 2005-2007.</title>
        <authorList>
            <person name="L'Homme Y."/>
            <person name="Sansregret R."/>
            <person name="Plante-Fortier E."/>
            <person name="Lamontagne A.M."/>
            <person name="Lacroix G."/>
            <person name="Ouardani M."/>
            <person name="Deschamps J."/>
            <person name="Simard G."/>
            <person name="Simard C."/>
        </authorList>
    </citation>
    <scope>NUCLEOTIDE SEQUENCE</scope>
    <source>
        <strain evidence="1">AB23</strain>
    </source>
</reference>
<protein>
    <submittedName>
        <fullName evidence="1">VP2</fullName>
    </submittedName>
</protein>
<dbReference type="Pfam" id="PF05752">
    <property type="entry name" value="Calici_MSP"/>
    <property type="match status" value="1"/>
</dbReference>
<accession>C1JC59</accession>
<evidence type="ECO:0000313" key="1">
    <source>
        <dbReference type="EMBL" id="ACO60024.1"/>
    </source>
</evidence>